<protein>
    <submittedName>
        <fullName evidence="2">Putative ovule protein</fullName>
    </submittedName>
</protein>
<accession>A0A0V0H8B2</accession>
<keyword evidence="1" id="KW-0732">Signal</keyword>
<organism evidence="2">
    <name type="scientific">Solanum chacoense</name>
    <name type="common">Chaco potato</name>
    <dbReference type="NCBI Taxonomy" id="4108"/>
    <lineage>
        <taxon>Eukaryota</taxon>
        <taxon>Viridiplantae</taxon>
        <taxon>Streptophyta</taxon>
        <taxon>Embryophyta</taxon>
        <taxon>Tracheophyta</taxon>
        <taxon>Spermatophyta</taxon>
        <taxon>Magnoliopsida</taxon>
        <taxon>eudicotyledons</taxon>
        <taxon>Gunneridae</taxon>
        <taxon>Pentapetalae</taxon>
        <taxon>asterids</taxon>
        <taxon>lamiids</taxon>
        <taxon>Solanales</taxon>
        <taxon>Solanaceae</taxon>
        <taxon>Solanoideae</taxon>
        <taxon>Solaneae</taxon>
        <taxon>Solanum</taxon>
    </lineage>
</organism>
<feature type="chain" id="PRO_5006865760" evidence="1">
    <location>
        <begin position="24"/>
        <end position="89"/>
    </location>
</feature>
<proteinExistence type="predicted"/>
<evidence type="ECO:0000313" key="2">
    <source>
        <dbReference type="EMBL" id="JAP16636.1"/>
    </source>
</evidence>
<reference evidence="2" key="1">
    <citation type="submission" date="2015-12" db="EMBL/GenBank/DDBJ databases">
        <title>Gene expression during late stages of embryo sac development: a critical building block for successful pollen-pistil interactions.</title>
        <authorList>
            <person name="Liu Y."/>
            <person name="Joly V."/>
            <person name="Sabar M."/>
            <person name="Matton D.P."/>
        </authorList>
    </citation>
    <scope>NUCLEOTIDE SEQUENCE</scope>
</reference>
<name>A0A0V0H8B2_SOLCH</name>
<feature type="signal peptide" evidence="1">
    <location>
        <begin position="1"/>
        <end position="23"/>
    </location>
</feature>
<dbReference type="EMBL" id="GEDG01023571">
    <property type="protein sequence ID" value="JAP16636.1"/>
    <property type="molecule type" value="Transcribed_RNA"/>
</dbReference>
<sequence>MFRCIFGAMKSSLLAIFFYEVRCFIHKNTSRRCIVTRKGKGINRSPHFWAVCILMSRSPWDGFRIQLLVVSDYFSFYFNWLLSNFPLYH</sequence>
<evidence type="ECO:0000256" key="1">
    <source>
        <dbReference type="SAM" id="SignalP"/>
    </source>
</evidence>
<dbReference type="AlphaFoldDB" id="A0A0V0H8B2"/>